<proteinExistence type="predicted"/>
<organism evidence="2 3">
    <name type="scientific">Hymenobacter lucidus</name>
    <dbReference type="NCBI Taxonomy" id="2880930"/>
    <lineage>
        <taxon>Bacteria</taxon>
        <taxon>Pseudomonadati</taxon>
        <taxon>Bacteroidota</taxon>
        <taxon>Cytophagia</taxon>
        <taxon>Cytophagales</taxon>
        <taxon>Hymenobacteraceae</taxon>
        <taxon>Hymenobacter</taxon>
    </lineage>
</organism>
<keyword evidence="1" id="KW-1133">Transmembrane helix</keyword>
<evidence type="ECO:0000313" key="2">
    <source>
        <dbReference type="EMBL" id="MCB2408949.1"/>
    </source>
</evidence>
<comment type="caution">
    <text evidence="2">The sequence shown here is derived from an EMBL/GenBank/DDBJ whole genome shotgun (WGS) entry which is preliminary data.</text>
</comment>
<keyword evidence="1" id="KW-0472">Membrane</keyword>
<accession>A0ABS8AT64</accession>
<sequence length="173" mass="19779">MAYIQEGLGHYPAALYYLSLAQRRKPTYATWRKMTELAQSNRLTGYSDTWKSSLLITFRRYYYSVLQGLLIGAVLVGVLLLVRYRASRAWWLTYGIYLAAVAFYLNLLGASPVGLVARPHAALMAGPSAGAAWLTTARAGDRLLVRGRQDIWYRVEWRNRDAYIRRNDLLLLQ</sequence>
<keyword evidence="3" id="KW-1185">Reference proteome</keyword>
<evidence type="ECO:0008006" key="4">
    <source>
        <dbReference type="Google" id="ProtNLM"/>
    </source>
</evidence>
<keyword evidence="1" id="KW-0812">Transmembrane</keyword>
<feature type="transmembrane region" description="Helical" evidence="1">
    <location>
        <begin position="61"/>
        <end position="82"/>
    </location>
</feature>
<name>A0ABS8AT64_9BACT</name>
<protein>
    <recommendedName>
        <fullName evidence="4">SH3 domain-containing protein</fullName>
    </recommendedName>
</protein>
<evidence type="ECO:0000313" key="3">
    <source>
        <dbReference type="Proteomes" id="UP001165296"/>
    </source>
</evidence>
<feature type="transmembrane region" description="Helical" evidence="1">
    <location>
        <begin position="89"/>
        <end position="109"/>
    </location>
</feature>
<gene>
    <name evidence="2" type="ORF">LGH74_13250</name>
</gene>
<evidence type="ECO:0000256" key="1">
    <source>
        <dbReference type="SAM" id="Phobius"/>
    </source>
</evidence>
<dbReference type="Proteomes" id="UP001165296">
    <property type="component" value="Unassembled WGS sequence"/>
</dbReference>
<reference evidence="2" key="1">
    <citation type="submission" date="2021-10" db="EMBL/GenBank/DDBJ databases">
        <authorList>
            <person name="Dean J.D."/>
            <person name="Kim M.K."/>
            <person name="Newey C.N."/>
            <person name="Stoker T.S."/>
            <person name="Thompson D.W."/>
            <person name="Grose J.H."/>
        </authorList>
    </citation>
    <scope>NUCLEOTIDE SEQUENCE</scope>
    <source>
        <strain evidence="2">BT178</strain>
    </source>
</reference>
<dbReference type="EMBL" id="JAJADR010000003">
    <property type="protein sequence ID" value="MCB2408949.1"/>
    <property type="molecule type" value="Genomic_DNA"/>
</dbReference>